<dbReference type="InterPro" id="IPR027417">
    <property type="entry name" value="P-loop_NTPase"/>
</dbReference>
<dbReference type="SUPFAM" id="SSF53474">
    <property type="entry name" value="alpha/beta-Hydrolases"/>
    <property type="match status" value="1"/>
</dbReference>
<comment type="caution">
    <text evidence="6">The sequence shown here is derived from an EMBL/GenBank/DDBJ whole genome shotgun (WGS) entry which is preliminary data.</text>
</comment>
<dbReference type="InterPro" id="IPR029058">
    <property type="entry name" value="AB_hydrolase_fold"/>
</dbReference>
<evidence type="ECO:0000259" key="4">
    <source>
        <dbReference type="Pfam" id="PF22939"/>
    </source>
</evidence>
<keyword evidence="7" id="KW-1185">Reference proteome</keyword>
<dbReference type="PANTHER" id="PTHR10039:SF14">
    <property type="entry name" value="NACHT DOMAIN-CONTAINING PROTEIN"/>
    <property type="match status" value="1"/>
</dbReference>
<evidence type="ECO:0000259" key="3">
    <source>
        <dbReference type="Pfam" id="PF05057"/>
    </source>
</evidence>
<dbReference type="Pfam" id="PF22939">
    <property type="entry name" value="WHD_GPIID"/>
    <property type="match status" value="1"/>
</dbReference>
<dbReference type="Pfam" id="PF05057">
    <property type="entry name" value="DUF676"/>
    <property type="match status" value="1"/>
</dbReference>
<accession>A0A8H5DYD8</accession>
<evidence type="ECO:0000313" key="7">
    <source>
        <dbReference type="Proteomes" id="UP000573603"/>
    </source>
</evidence>
<sequence length="900" mass="100859">MNLFSKNKEDGILEQQLQDATPQRGGLVTLSGATTSGADVVDVVAVHGLGGHLMKTWRHAETKASWLEEFIPKDIENARVMTYGYESQVAFSKSTAGVEDFAKDLLARLAMVRQDEWKRPIKRPIIFICHSMGGMAVKKAIIIAHEQQKTYNAIADSKLGIVFLATPHRESSLATPGQFVAKLLRALQLGLGTNTKLPTSLCPDAEILWDISSQFVHRATDIQIKTFYETDSCPSMSSLVVEKDSAVLFYPNEDAVPMLNTNHHTISRFSHSGCQKYTLMRAALQDLQSKVISRDRCPAPSDNDPVQVIRQFYKSDYMGYKALVKPPIQDTCLWFLQVPQYIAWLESPLSSLLWVSGDPDCGKTTLAAFLINRIDQRLSLCSNDSIVTYFFFDANNPTGQVDGTALLYALIHQLLQASPALVPLLEQCLAPDHTQSALNLQKLCEIFRAIVSGPERKPGRIVCVVDAIDECEEESMTKAIEFLTSIIFDDKNSANRSGWLKIVITSRYNQQIDDMFGSMPEYHQVRLAEHASFTSRDIETFIRARCVQVQMVTPCSDAMRSAIEKELIERSDNTFLWVNMVLDLLETDTEASPQSFEAILRSTPDKLDGLYSRILQRTTSRRELLRILSIIAASQRPLTLNEIDVALAVRPDDIHIRQVQHRCENPDIARYLYDVCGPFIRIWNGTVSFIHQTANDFLLRSVGLTESPVSSDMYQYKACLNGVEVNQYLAEICVVYLTLDDTVSDGPLLDRVTAWNFYESGSDDKRCLMIEDIESLNFRMSGKGAGLFDYAAKYWGTHCRLGNISSPTSTASTASCQNSTIFTKALALCGTSKRTFRNWFQLYWNTISTIPEFPDRLTPLMLASHMGLPDVMRALLLSEGNWNNQNPPIMTVISTHSTAS</sequence>
<feature type="domain" description="DUF676" evidence="3">
    <location>
        <begin position="43"/>
        <end position="168"/>
    </location>
</feature>
<evidence type="ECO:0000256" key="2">
    <source>
        <dbReference type="ARBA" id="ARBA00022737"/>
    </source>
</evidence>
<dbReference type="EMBL" id="JABEVY010000260">
    <property type="protein sequence ID" value="KAF5239886.1"/>
    <property type="molecule type" value="Genomic_DNA"/>
</dbReference>
<evidence type="ECO:0000256" key="1">
    <source>
        <dbReference type="ARBA" id="ARBA00007920"/>
    </source>
</evidence>
<dbReference type="PANTHER" id="PTHR10039">
    <property type="entry name" value="AMELOGENIN"/>
    <property type="match status" value="1"/>
</dbReference>
<evidence type="ECO:0000259" key="5">
    <source>
        <dbReference type="Pfam" id="PF24883"/>
    </source>
</evidence>
<dbReference type="InterPro" id="IPR054471">
    <property type="entry name" value="GPIID_WHD"/>
</dbReference>
<feature type="domain" description="Nephrocystin 3-like N-terminal" evidence="5">
    <location>
        <begin position="330"/>
        <end position="507"/>
    </location>
</feature>
<feature type="domain" description="GPI inositol-deacylase winged helix" evidence="4">
    <location>
        <begin position="613"/>
        <end position="701"/>
    </location>
</feature>
<protein>
    <recommendedName>
        <fullName evidence="8">NACHT domain-containing protein</fullName>
    </recommendedName>
</protein>
<dbReference type="Gene3D" id="3.40.50.300">
    <property type="entry name" value="P-loop containing nucleotide triphosphate hydrolases"/>
    <property type="match status" value="1"/>
</dbReference>
<reference evidence="6 7" key="1">
    <citation type="journal article" date="2020" name="BMC Genomics">
        <title>Correction to: Identification and distribution of gene clusters required for synthesis of sphingolipid metabolism inhibitors in diverse species of the filamentous fungus Fusarium.</title>
        <authorList>
            <person name="Kim H.S."/>
            <person name="Lohmar J.M."/>
            <person name="Busman M."/>
            <person name="Brown D.W."/>
            <person name="Naumann T.A."/>
            <person name="Divon H.H."/>
            <person name="Lysoe E."/>
            <person name="Uhlig S."/>
            <person name="Proctor R.H."/>
        </authorList>
    </citation>
    <scope>NUCLEOTIDE SEQUENCE [LARGE SCALE GENOMIC DNA]</scope>
    <source>
        <strain evidence="6 7">NRRL 25214</strain>
    </source>
</reference>
<dbReference type="Pfam" id="PF24883">
    <property type="entry name" value="NPHP3_N"/>
    <property type="match status" value="1"/>
</dbReference>
<dbReference type="Proteomes" id="UP000573603">
    <property type="component" value="Unassembled WGS sequence"/>
</dbReference>
<comment type="similarity">
    <text evidence="1">Belongs to the putative lipase ROG1 family.</text>
</comment>
<gene>
    <name evidence="6" type="ORF">FANTH_9779</name>
</gene>
<name>A0A8H5DYD8_9HYPO</name>
<dbReference type="Gene3D" id="3.40.50.1820">
    <property type="entry name" value="alpha/beta hydrolase"/>
    <property type="match status" value="1"/>
</dbReference>
<evidence type="ECO:0000313" key="6">
    <source>
        <dbReference type="EMBL" id="KAF5239886.1"/>
    </source>
</evidence>
<dbReference type="SUPFAM" id="SSF52540">
    <property type="entry name" value="P-loop containing nucleoside triphosphate hydrolases"/>
    <property type="match status" value="1"/>
</dbReference>
<dbReference type="AlphaFoldDB" id="A0A8H5DYD8"/>
<keyword evidence="2" id="KW-0677">Repeat</keyword>
<organism evidence="6 7">
    <name type="scientific">Fusarium anthophilum</name>
    <dbReference type="NCBI Taxonomy" id="48485"/>
    <lineage>
        <taxon>Eukaryota</taxon>
        <taxon>Fungi</taxon>
        <taxon>Dikarya</taxon>
        <taxon>Ascomycota</taxon>
        <taxon>Pezizomycotina</taxon>
        <taxon>Sordariomycetes</taxon>
        <taxon>Hypocreomycetidae</taxon>
        <taxon>Hypocreales</taxon>
        <taxon>Nectriaceae</taxon>
        <taxon>Fusarium</taxon>
        <taxon>Fusarium fujikuroi species complex</taxon>
    </lineage>
</organism>
<proteinExistence type="inferred from homology"/>
<evidence type="ECO:0008006" key="8">
    <source>
        <dbReference type="Google" id="ProtNLM"/>
    </source>
</evidence>
<dbReference type="InterPro" id="IPR056884">
    <property type="entry name" value="NPHP3-like_N"/>
</dbReference>
<dbReference type="InterPro" id="IPR007751">
    <property type="entry name" value="DUF676_lipase-like"/>
</dbReference>